<dbReference type="PANTHER" id="PTHR37981:SF1">
    <property type="entry name" value="SGNH HYDROLASE-TYPE ESTERASE DOMAIN-CONTAINING PROTEIN"/>
    <property type="match status" value="1"/>
</dbReference>
<dbReference type="PANTHER" id="PTHR37981">
    <property type="entry name" value="LIPASE 2"/>
    <property type="match status" value="1"/>
</dbReference>
<dbReference type="SUPFAM" id="SSF52266">
    <property type="entry name" value="SGNH hydrolase"/>
    <property type="match status" value="1"/>
</dbReference>
<reference evidence="3 4" key="1">
    <citation type="submission" date="2023-06" db="EMBL/GenBank/DDBJ databases">
        <authorList>
            <person name="Feng G."/>
            <person name="Li J."/>
            <person name="Zhu H."/>
        </authorList>
    </citation>
    <scope>NUCLEOTIDE SEQUENCE [LARGE SCALE GENOMIC DNA]</scope>
    <source>
        <strain evidence="3 4">RHCKG28</strain>
    </source>
</reference>
<dbReference type="GO" id="GO:0016787">
    <property type="term" value="F:hydrolase activity"/>
    <property type="evidence" value="ECO:0007669"/>
    <property type="project" value="UniProtKB-KW"/>
</dbReference>
<evidence type="ECO:0000313" key="4">
    <source>
        <dbReference type="Proteomes" id="UP001236404"/>
    </source>
</evidence>
<keyword evidence="1" id="KW-1133">Transmembrane helix</keyword>
<keyword evidence="1" id="KW-0472">Membrane</keyword>
<proteinExistence type="predicted"/>
<dbReference type="Proteomes" id="UP001236404">
    <property type="component" value="Unassembled WGS sequence"/>
</dbReference>
<feature type="transmembrane region" description="Helical" evidence="1">
    <location>
        <begin position="35"/>
        <end position="55"/>
    </location>
</feature>
<keyword evidence="4" id="KW-1185">Reference proteome</keyword>
<dbReference type="InterPro" id="IPR036514">
    <property type="entry name" value="SGNH_hydro_sf"/>
</dbReference>
<comment type="caution">
    <text evidence="3">The sequence shown here is derived from an EMBL/GenBank/DDBJ whole genome shotgun (WGS) entry which is preliminary data.</text>
</comment>
<evidence type="ECO:0000259" key="2">
    <source>
        <dbReference type="Pfam" id="PF13472"/>
    </source>
</evidence>
<dbReference type="Gene3D" id="3.40.50.1110">
    <property type="entry name" value="SGNH hydrolase"/>
    <property type="match status" value="1"/>
</dbReference>
<name>A0ABT7TKR5_9MICO</name>
<keyword evidence="3" id="KW-0378">Hydrolase</keyword>
<sequence>MWSRRRPRAGSARVRAVALTRSEDPLRRTARPRRLVALAAVLAVAAAAVVGPWGVVTGPWSAPGGAGGDAVAAPMWPVPEPYPVTDDPAETLADLPPGSEYVALGDSYSAGYGLPDPTRLPTNACGQSARDYPHRIAARFGLDLTDVSCAGATSRDVVSGHQFRGVPPQVRALSERTRLVTLTIGGNDADLFGTAASCLALSSRGPVFSGRDAPSCRSTLVHDGVDDLEVRIRSRVALGIADTLAAVRRAAPDAEVVLLGYPAIFPDAAHTPERGCFRSALDLGSLAGSFPRDTYPFTNTDVRYLHGVQEALDEVSAAAAAAAGVTFVDVFADSQAHSACATARPYVAGVSLSGTGDLSRIDLEPGALHPNERGVAWLTGRLAATLRGTAG</sequence>
<organism evidence="3 4">
    <name type="scientific">Curtobacterium caseinilyticum</name>
    <dbReference type="NCBI Taxonomy" id="3055137"/>
    <lineage>
        <taxon>Bacteria</taxon>
        <taxon>Bacillati</taxon>
        <taxon>Actinomycetota</taxon>
        <taxon>Actinomycetes</taxon>
        <taxon>Micrococcales</taxon>
        <taxon>Microbacteriaceae</taxon>
        <taxon>Curtobacterium</taxon>
    </lineage>
</organism>
<evidence type="ECO:0000256" key="1">
    <source>
        <dbReference type="SAM" id="Phobius"/>
    </source>
</evidence>
<dbReference type="EC" id="3.1.-.-" evidence="3"/>
<dbReference type="EMBL" id="JAUCMN010000001">
    <property type="protein sequence ID" value="MDM7890173.1"/>
    <property type="molecule type" value="Genomic_DNA"/>
</dbReference>
<dbReference type="RefSeq" id="WP_289471691.1">
    <property type="nucleotide sequence ID" value="NZ_JAUCMN010000001.1"/>
</dbReference>
<feature type="domain" description="SGNH hydrolase-type esterase" evidence="2">
    <location>
        <begin position="103"/>
        <end position="375"/>
    </location>
</feature>
<dbReference type="CDD" id="cd01823">
    <property type="entry name" value="SEST_like"/>
    <property type="match status" value="1"/>
</dbReference>
<protein>
    <submittedName>
        <fullName evidence="3">SGNH/GDSL hydrolase family protein</fullName>
        <ecNumber evidence="3">3.1.-.-</ecNumber>
    </submittedName>
</protein>
<evidence type="ECO:0000313" key="3">
    <source>
        <dbReference type="EMBL" id="MDM7890173.1"/>
    </source>
</evidence>
<accession>A0ABT7TKR5</accession>
<dbReference type="Pfam" id="PF13472">
    <property type="entry name" value="Lipase_GDSL_2"/>
    <property type="match status" value="1"/>
</dbReference>
<keyword evidence="1" id="KW-0812">Transmembrane</keyword>
<dbReference type="InterPro" id="IPR037460">
    <property type="entry name" value="SEST-like"/>
</dbReference>
<dbReference type="InterPro" id="IPR013830">
    <property type="entry name" value="SGNH_hydro"/>
</dbReference>
<gene>
    <name evidence="3" type="ORF">QUG93_00580</name>
</gene>